<evidence type="ECO:0000313" key="2">
    <source>
        <dbReference type="Proteomes" id="UP000323597"/>
    </source>
</evidence>
<gene>
    <name evidence="1" type="ORF">E1A91_A06G206800v1</name>
</gene>
<evidence type="ECO:0000313" key="1">
    <source>
        <dbReference type="EMBL" id="TYJ31548.1"/>
    </source>
</evidence>
<reference evidence="1 2" key="1">
    <citation type="submission" date="2019-07" db="EMBL/GenBank/DDBJ databases">
        <title>WGS assembly of Gossypium mustelinum.</title>
        <authorList>
            <person name="Chen Z.J."/>
            <person name="Sreedasyam A."/>
            <person name="Ando A."/>
            <person name="Song Q."/>
            <person name="De L."/>
            <person name="Hulse-Kemp A."/>
            <person name="Ding M."/>
            <person name="Ye W."/>
            <person name="Kirkbride R."/>
            <person name="Jenkins J."/>
            <person name="Plott C."/>
            <person name="Lovell J."/>
            <person name="Lin Y.-M."/>
            <person name="Vaughn R."/>
            <person name="Liu B."/>
            <person name="Li W."/>
            <person name="Simpson S."/>
            <person name="Scheffler B."/>
            <person name="Saski C."/>
            <person name="Grover C."/>
            <person name="Hu G."/>
            <person name="Conover J."/>
            <person name="Carlson J."/>
            <person name="Shu S."/>
            <person name="Boston L."/>
            <person name="Williams M."/>
            <person name="Peterson D."/>
            <person name="Mcgee K."/>
            <person name="Jones D."/>
            <person name="Wendel J."/>
            <person name="Stelly D."/>
            <person name="Grimwood J."/>
            <person name="Schmutz J."/>
        </authorList>
    </citation>
    <scope>NUCLEOTIDE SEQUENCE [LARGE SCALE GENOMIC DNA]</scope>
    <source>
        <strain evidence="1">1408120.09</strain>
    </source>
</reference>
<keyword evidence="2" id="KW-1185">Reference proteome</keyword>
<sequence>MRISKTNSQWPRGQWRWQRSWWCQRSNGRGWLKT</sequence>
<dbReference type="Proteomes" id="UP000323597">
    <property type="component" value="Chromosome A06"/>
</dbReference>
<dbReference type="EMBL" id="CM017641">
    <property type="protein sequence ID" value="TYJ31548.1"/>
    <property type="molecule type" value="Genomic_DNA"/>
</dbReference>
<name>A0A5D2YYM3_GOSMU</name>
<protein>
    <submittedName>
        <fullName evidence="1">Uncharacterized protein</fullName>
    </submittedName>
</protein>
<accession>A0A5D2YYM3</accession>
<dbReference type="AlphaFoldDB" id="A0A5D2YYM3"/>
<proteinExistence type="predicted"/>
<organism evidence="1 2">
    <name type="scientific">Gossypium mustelinum</name>
    <name type="common">Cotton</name>
    <name type="synonym">Gossypium caicoense</name>
    <dbReference type="NCBI Taxonomy" id="34275"/>
    <lineage>
        <taxon>Eukaryota</taxon>
        <taxon>Viridiplantae</taxon>
        <taxon>Streptophyta</taxon>
        <taxon>Embryophyta</taxon>
        <taxon>Tracheophyta</taxon>
        <taxon>Spermatophyta</taxon>
        <taxon>Magnoliopsida</taxon>
        <taxon>eudicotyledons</taxon>
        <taxon>Gunneridae</taxon>
        <taxon>Pentapetalae</taxon>
        <taxon>rosids</taxon>
        <taxon>malvids</taxon>
        <taxon>Malvales</taxon>
        <taxon>Malvaceae</taxon>
        <taxon>Malvoideae</taxon>
        <taxon>Gossypium</taxon>
    </lineage>
</organism>